<proteinExistence type="predicted"/>
<name>A0A8J6BK02_ELECQ</name>
<evidence type="ECO:0000313" key="1">
    <source>
        <dbReference type="EMBL" id="KAG9464193.1"/>
    </source>
</evidence>
<comment type="caution">
    <text evidence="1">The sequence shown here is derived from an EMBL/GenBank/DDBJ whole genome shotgun (WGS) entry which is preliminary data.</text>
</comment>
<organism evidence="1 2">
    <name type="scientific">Eleutherodactylus coqui</name>
    <name type="common">Puerto Rican coqui</name>
    <dbReference type="NCBI Taxonomy" id="57060"/>
    <lineage>
        <taxon>Eukaryota</taxon>
        <taxon>Metazoa</taxon>
        <taxon>Chordata</taxon>
        <taxon>Craniata</taxon>
        <taxon>Vertebrata</taxon>
        <taxon>Euteleostomi</taxon>
        <taxon>Amphibia</taxon>
        <taxon>Batrachia</taxon>
        <taxon>Anura</taxon>
        <taxon>Neobatrachia</taxon>
        <taxon>Hyloidea</taxon>
        <taxon>Eleutherodactylidae</taxon>
        <taxon>Eleutherodactylinae</taxon>
        <taxon>Eleutherodactylus</taxon>
        <taxon>Eleutherodactylus</taxon>
    </lineage>
</organism>
<gene>
    <name evidence="1" type="ORF">GDO78_020329</name>
</gene>
<reference evidence="1" key="1">
    <citation type="thesis" date="2020" institute="ProQuest LLC" country="789 East Eisenhower Parkway, Ann Arbor, MI, USA">
        <title>Comparative Genomics and Chromosome Evolution.</title>
        <authorList>
            <person name="Mudd A.B."/>
        </authorList>
    </citation>
    <scope>NUCLEOTIDE SEQUENCE</scope>
    <source>
        <strain evidence="1">HN-11 Male</strain>
        <tissue evidence="1">Kidney and liver</tissue>
    </source>
</reference>
<sequence>MGFRDCASSAPLLSFLLCCQHPPAFSPLCGAAGNISLVGFGSKSLSCYSSLLTTIFLPSPCSAVGVILRMGLRGFTASLMLPFSALLPQFSLCVGGEGDRGKPAYPVLIAGNPQRLLPP</sequence>
<dbReference type="AlphaFoldDB" id="A0A8J6BK02"/>
<protein>
    <submittedName>
        <fullName evidence="1">Uncharacterized protein</fullName>
    </submittedName>
</protein>
<keyword evidence="2" id="KW-1185">Reference proteome</keyword>
<dbReference type="EMBL" id="WNTK01004898">
    <property type="protein sequence ID" value="KAG9464193.1"/>
    <property type="molecule type" value="Genomic_DNA"/>
</dbReference>
<evidence type="ECO:0000313" key="2">
    <source>
        <dbReference type="Proteomes" id="UP000770717"/>
    </source>
</evidence>
<accession>A0A8J6BK02</accession>
<dbReference type="Proteomes" id="UP000770717">
    <property type="component" value="Unassembled WGS sequence"/>
</dbReference>